<name>A0A931E909_9FLAO</name>
<organism evidence="1 2">
    <name type="scientific">Planobacterium oryzisoli</name>
    <dbReference type="NCBI Taxonomy" id="2771435"/>
    <lineage>
        <taxon>Bacteria</taxon>
        <taxon>Pseudomonadati</taxon>
        <taxon>Bacteroidota</taxon>
        <taxon>Flavobacteriia</taxon>
        <taxon>Flavobacteriales</taxon>
        <taxon>Weeksellaceae</taxon>
        <taxon>Chryseobacterium group</taxon>
        <taxon>Chryseobacterium</taxon>
    </lineage>
</organism>
<comment type="caution">
    <text evidence="1">The sequence shown here is derived from an EMBL/GenBank/DDBJ whole genome shotgun (WGS) entry which is preliminary data.</text>
</comment>
<proteinExistence type="predicted"/>
<reference evidence="1" key="1">
    <citation type="submission" date="2020-11" db="EMBL/GenBank/DDBJ databases">
        <title>Genome seq and assembly of Planobacterium sp.</title>
        <authorList>
            <person name="Chhetri G."/>
        </authorList>
    </citation>
    <scope>NUCLEOTIDE SEQUENCE</scope>
    <source>
        <strain evidence="1">GCR5</strain>
    </source>
</reference>
<sequence length="930" mass="105630">MPRNHYFLLLPFLLFSVLLLGQKGSVVIKTESKVAARNGEVISLLLETENKHAEPTTVVLRTKTTPGLRVLSQRDTLKFDPQQKMFLPIKIVVERSLAAGSGTIQFLLEDNEKNIISQTSVEVTVAPKRALRISAKENQVLMYQVGDSLKVSAQVFNAGNQEEKTEIYATFPDGFGGNVTMKKELTLSPAESKDVTFSRIIDRALLRQELFSVNIAGIDSDKAYFGNAMVLVQNALGNRTYVDPRTLNNFTNQNRRNQISLSARNPFSKYEYSQMLDLHTEFNLLGLNTELNVNSTFWPAQSNDPLFQNTYLRVSGKTLGLKVGSLSTTGMELNLNGRGAEVSYEKGKEKKTIITAGFLDKNFNLFDPLEWEFQRGFASYIHSSHILNDYASLSSNLIYDEDPFQENYLTRTGYKYQNTDKKLTYELEGALGYSTAKSTGENKPSGAIGLLFRKDIKNYSFSSSNYISSDYYPGVRRGTQMFDQRISRSFKRSSLWVGFNLHNYDPKSVDTTYQYNARSSRTRLEAGIQWNISPRFQTNIAPQFLQESADITLNFGQTPTNLQFSAYLLNSTFSYSTPNNSHKLNLSIAQGLSGFSGYGEKKYALRSQLSYGFKQLMLNVNYQKGSFMLYENRQNLSDGERFERFTAMANYRVGIFSNKLQAQLTALANYDSNSGRSYSLNSNLDYQLGRSTKLMAYIGYNTFSRENFSSDFLYYQLGVTQTLPNWGKGESNYKSGLIEVFVYYDLNNDNRYDPTVDKIGAGSKVRINRTLFIADKDGMVRYRRVPYGSYTVSTMENNWYNEDVPLELASKIERINLGLEKTGIIQGSLRYEEGKRTQYDVYDIKGAIPILLKNSLGKTFTVYTTDQGNFRAFLPLGSYEISVDESRLQQNVFMDDNLRKATSKENEVSTVKEFILRVKEKKVEIKRFGS</sequence>
<dbReference type="Proteomes" id="UP000694480">
    <property type="component" value="Unassembled WGS sequence"/>
</dbReference>
<dbReference type="AlphaFoldDB" id="A0A931E909"/>
<evidence type="ECO:0000313" key="1">
    <source>
        <dbReference type="EMBL" id="MBF5027202.1"/>
    </source>
</evidence>
<keyword evidence="2" id="KW-1185">Reference proteome</keyword>
<dbReference type="RefSeq" id="WP_194739133.1">
    <property type="nucleotide sequence ID" value="NZ_JADKYY010000005.1"/>
</dbReference>
<gene>
    <name evidence="1" type="ORF">IC612_05260</name>
</gene>
<dbReference type="EMBL" id="JADKYY010000005">
    <property type="protein sequence ID" value="MBF5027202.1"/>
    <property type="molecule type" value="Genomic_DNA"/>
</dbReference>
<accession>A0A931E909</accession>
<evidence type="ECO:0000313" key="2">
    <source>
        <dbReference type="Proteomes" id="UP000694480"/>
    </source>
</evidence>
<protein>
    <submittedName>
        <fullName evidence="1">Uncharacterized protein</fullName>
    </submittedName>
</protein>